<dbReference type="Gene3D" id="1.10.357.10">
    <property type="entry name" value="Tetracycline Repressor, domain 2"/>
    <property type="match status" value="1"/>
</dbReference>
<dbReference type="SUPFAM" id="SSF46689">
    <property type="entry name" value="Homeodomain-like"/>
    <property type="match status" value="1"/>
</dbReference>
<dbReference type="Pfam" id="PF00440">
    <property type="entry name" value="TetR_N"/>
    <property type="match status" value="1"/>
</dbReference>
<dbReference type="PROSITE" id="PS50977">
    <property type="entry name" value="HTH_TETR_2"/>
    <property type="match status" value="1"/>
</dbReference>
<dbReference type="PANTHER" id="PTHR30055">
    <property type="entry name" value="HTH-TYPE TRANSCRIPTIONAL REGULATOR RUTR"/>
    <property type="match status" value="1"/>
</dbReference>
<dbReference type="InterPro" id="IPR001647">
    <property type="entry name" value="HTH_TetR"/>
</dbReference>
<keyword evidence="1" id="KW-0805">Transcription regulation</keyword>
<dbReference type="RefSeq" id="WP_272775740.1">
    <property type="nucleotide sequence ID" value="NZ_JAQQLI010000004.1"/>
</dbReference>
<comment type="caution">
    <text evidence="6">The sequence shown here is derived from an EMBL/GenBank/DDBJ whole genome shotgun (WGS) entry which is preliminary data.</text>
</comment>
<dbReference type="InterPro" id="IPR009057">
    <property type="entry name" value="Homeodomain-like_sf"/>
</dbReference>
<sequence>MRRTKEEAEQTRERILAVGERLFRAKGITAVSVEEIAEAAGFTRGAVHWHFHDKRGLLLALADRRGLPLQRLAERVRVDPDLDPLDEFQAVIVRAFGDMEQGAADRQFETTLAAFAAAEAPDRLRRFEADLRQAITTIFEAAERGRRLKPEWPAATAGLACYGLLSGLVNAWLRGEAGFSLTRDVVGAFRAFVAAVSTAKPGV</sequence>
<reference evidence="6" key="2">
    <citation type="submission" date="2023-02" db="EMBL/GenBank/DDBJ databases">
        <authorList>
            <person name="Rayyan A."/>
            <person name="Meyer T."/>
            <person name="Kyndt J.A."/>
        </authorList>
    </citation>
    <scope>NUCLEOTIDE SEQUENCE</scope>
    <source>
        <strain evidence="6">DSM 9987</strain>
    </source>
</reference>
<dbReference type="Proteomes" id="UP001165652">
    <property type="component" value="Unassembled WGS sequence"/>
</dbReference>
<feature type="domain" description="HTH tetR-type" evidence="5">
    <location>
        <begin position="9"/>
        <end position="69"/>
    </location>
</feature>
<reference evidence="6" key="1">
    <citation type="journal article" date="2023" name="Microbiol Resour">
        <title>Genome Sequences of Rhodoplanes serenus and Two Thermotolerant Strains, Rhodoplanes tepidamans and 'Rhodoplanes cryptolactis,' Further Refine the Genus.</title>
        <authorList>
            <person name="Rayyan A.A."/>
            <person name="Kyndt J.A."/>
        </authorList>
    </citation>
    <scope>NUCLEOTIDE SEQUENCE</scope>
    <source>
        <strain evidence="6">DSM 9987</strain>
    </source>
</reference>
<dbReference type="InterPro" id="IPR050109">
    <property type="entry name" value="HTH-type_TetR-like_transc_reg"/>
</dbReference>
<organism evidence="6 7">
    <name type="scientific">Rhodoplanes tepidamans</name>
    <name type="common">Rhodoplanes cryptolactis</name>
    <dbReference type="NCBI Taxonomy" id="200616"/>
    <lineage>
        <taxon>Bacteria</taxon>
        <taxon>Pseudomonadati</taxon>
        <taxon>Pseudomonadota</taxon>
        <taxon>Alphaproteobacteria</taxon>
        <taxon>Hyphomicrobiales</taxon>
        <taxon>Nitrobacteraceae</taxon>
        <taxon>Rhodoplanes</taxon>
    </lineage>
</organism>
<proteinExistence type="predicted"/>
<evidence type="ECO:0000313" key="6">
    <source>
        <dbReference type="EMBL" id="MDC7784892.1"/>
    </source>
</evidence>
<dbReference type="SUPFAM" id="SSF48498">
    <property type="entry name" value="Tetracyclin repressor-like, C-terminal domain"/>
    <property type="match status" value="1"/>
</dbReference>
<evidence type="ECO:0000313" key="7">
    <source>
        <dbReference type="Proteomes" id="UP001165652"/>
    </source>
</evidence>
<evidence type="ECO:0000256" key="4">
    <source>
        <dbReference type="PROSITE-ProRule" id="PRU00335"/>
    </source>
</evidence>
<evidence type="ECO:0000256" key="2">
    <source>
        <dbReference type="ARBA" id="ARBA00023125"/>
    </source>
</evidence>
<evidence type="ECO:0000256" key="1">
    <source>
        <dbReference type="ARBA" id="ARBA00023015"/>
    </source>
</evidence>
<evidence type="ECO:0000256" key="3">
    <source>
        <dbReference type="ARBA" id="ARBA00023163"/>
    </source>
</evidence>
<gene>
    <name evidence="6" type="ORF">PQJ73_04285</name>
</gene>
<keyword evidence="3" id="KW-0804">Transcription</keyword>
<feature type="DNA-binding region" description="H-T-H motif" evidence="4">
    <location>
        <begin position="32"/>
        <end position="51"/>
    </location>
</feature>
<dbReference type="PANTHER" id="PTHR30055:SF240">
    <property type="entry name" value="HTH-TYPE TRANSCRIPTIONAL REGULATOR ACRR"/>
    <property type="match status" value="1"/>
</dbReference>
<name>A0ABT5J5H8_RHOTP</name>
<dbReference type="PRINTS" id="PR00455">
    <property type="entry name" value="HTHTETR"/>
</dbReference>
<protein>
    <submittedName>
        <fullName evidence="6">TetR family transcriptional regulator</fullName>
    </submittedName>
</protein>
<dbReference type="InterPro" id="IPR036271">
    <property type="entry name" value="Tet_transcr_reg_TetR-rel_C_sf"/>
</dbReference>
<dbReference type="EMBL" id="JAQQLI010000004">
    <property type="protein sequence ID" value="MDC7784892.1"/>
    <property type="molecule type" value="Genomic_DNA"/>
</dbReference>
<keyword evidence="2 4" id="KW-0238">DNA-binding</keyword>
<keyword evidence="7" id="KW-1185">Reference proteome</keyword>
<evidence type="ECO:0000259" key="5">
    <source>
        <dbReference type="PROSITE" id="PS50977"/>
    </source>
</evidence>
<accession>A0ABT5J5H8</accession>